<feature type="non-terminal residue" evidence="1">
    <location>
        <position position="1"/>
    </location>
</feature>
<name>A0A2P5ADG0_PARAD</name>
<comment type="caution">
    <text evidence="1">The sequence shown here is derived from an EMBL/GenBank/DDBJ whole genome shotgun (WGS) entry which is preliminary data.</text>
</comment>
<dbReference type="OrthoDB" id="10429052at2759"/>
<proteinExistence type="predicted"/>
<dbReference type="AlphaFoldDB" id="A0A2P5ADG0"/>
<dbReference type="EMBL" id="JXTB01000653">
    <property type="protein sequence ID" value="PON34563.1"/>
    <property type="molecule type" value="Genomic_DNA"/>
</dbReference>
<protein>
    <submittedName>
        <fullName evidence="1">Uncharacterized protein</fullName>
    </submittedName>
</protein>
<dbReference type="Proteomes" id="UP000237105">
    <property type="component" value="Unassembled WGS sequence"/>
</dbReference>
<evidence type="ECO:0000313" key="1">
    <source>
        <dbReference type="EMBL" id="PON34563.1"/>
    </source>
</evidence>
<organism evidence="1 2">
    <name type="scientific">Parasponia andersonii</name>
    <name type="common">Sponia andersonii</name>
    <dbReference type="NCBI Taxonomy" id="3476"/>
    <lineage>
        <taxon>Eukaryota</taxon>
        <taxon>Viridiplantae</taxon>
        <taxon>Streptophyta</taxon>
        <taxon>Embryophyta</taxon>
        <taxon>Tracheophyta</taxon>
        <taxon>Spermatophyta</taxon>
        <taxon>Magnoliopsida</taxon>
        <taxon>eudicotyledons</taxon>
        <taxon>Gunneridae</taxon>
        <taxon>Pentapetalae</taxon>
        <taxon>rosids</taxon>
        <taxon>fabids</taxon>
        <taxon>Rosales</taxon>
        <taxon>Cannabaceae</taxon>
        <taxon>Parasponia</taxon>
    </lineage>
</organism>
<reference evidence="2" key="1">
    <citation type="submission" date="2016-06" db="EMBL/GenBank/DDBJ databases">
        <title>Parallel loss of symbiosis genes in relatives of nitrogen-fixing non-legume Parasponia.</title>
        <authorList>
            <person name="Van Velzen R."/>
            <person name="Holmer R."/>
            <person name="Bu F."/>
            <person name="Rutten L."/>
            <person name="Van Zeijl A."/>
            <person name="Liu W."/>
            <person name="Santuari L."/>
            <person name="Cao Q."/>
            <person name="Sharma T."/>
            <person name="Shen D."/>
            <person name="Roswanjaya Y."/>
            <person name="Wardhani T."/>
            <person name="Kalhor M.S."/>
            <person name="Jansen J."/>
            <person name="Van den Hoogen J."/>
            <person name="Gungor B."/>
            <person name="Hartog M."/>
            <person name="Hontelez J."/>
            <person name="Verver J."/>
            <person name="Yang W.-C."/>
            <person name="Schijlen E."/>
            <person name="Repin R."/>
            <person name="Schilthuizen M."/>
            <person name="Schranz E."/>
            <person name="Heidstra R."/>
            <person name="Miyata K."/>
            <person name="Fedorova E."/>
            <person name="Kohlen W."/>
            <person name="Bisseling T."/>
            <person name="Smit S."/>
            <person name="Geurts R."/>
        </authorList>
    </citation>
    <scope>NUCLEOTIDE SEQUENCE [LARGE SCALE GENOMIC DNA]</scope>
    <source>
        <strain evidence="2">cv. WU1-14</strain>
    </source>
</reference>
<evidence type="ECO:0000313" key="2">
    <source>
        <dbReference type="Proteomes" id="UP000237105"/>
    </source>
</evidence>
<sequence length="71" mass="7852">SYSKNSENIASLLYTNELNAKLRSEIELRLQRLGPISGILALSASSPVLRLSLSKTLRSEILDLKTLIKNP</sequence>
<gene>
    <name evidence="1" type="ORF">PanWU01x14_343490</name>
</gene>
<accession>A0A2P5ADG0</accession>
<keyword evidence="2" id="KW-1185">Reference proteome</keyword>